<organism evidence="2">
    <name type="scientific">Fagus sylvatica</name>
    <name type="common">Beechnut</name>
    <dbReference type="NCBI Taxonomy" id="28930"/>
    <lineage>
        <taxon>Eukaryota</taxon>
        <taxon>Viridiplantae</taxon>
        <taxon>Streptophyta</taxon>
        <taxon>Embryophyta</taxon>
        <taxon>Tracheophyta</taxon>
        <taxon>Spermatophyta</taxon>
        <taxon>Magnoliopsida</taxon>
        <taxon>eudicotyledons</taxon>
        <taxon>Gunneridae</taxon>
        <taxon>Pentapetalae</taxon>
        <taxon>rosids</taxon>
        <taxon>fabids</taxon>
        <taxon>Fagales</taxon>
        <taxon>Fagaceae</taxon>
        <taxon>Fagus</taxon>
    </lineage>
</organism>
<protein>
    <submittedName>
        <fullName evidence="2">Uncharacterized protein</fullName>
    </submittedName>
</protein>
<sequence length="354" mass="39195">MSVDVRVILLVEDGKTIYLCPYIELKTLRARVVCMGMDNVIILSLYQTMTHKQRLDVHSVGLYLTGAGDHANIVLSKEAKGYWITGESLSHQALDPHGCGGREVDFHDSSFWWPYSAQNGSYGIPLESSRSLPSNDISKDSSQTREATGEPRVASHSWSYSLSEGSKLVDQLTASRKESAREGGCPRGKTHQIFSAFSLFSSVFAHTVDIAPDVGFRSSWCLWKACATFFLKAMDLQEVELGLERYSPTNRGRWSVFGLPEDIFPIKIPSRPGKILAIRELHVVSEHVLSLKVIDLWITLQRVLDSHRGELGFARYNSANRGCRSVSHVGGSFSDRDSGLTGGALDDPRVARCS</sequence>
<feature type="region of interest" description="Disordered" evidence="1">
    <location>
        <begin position="126"/>
        <end position="154"/>
    </location>
</feature>
<proteinExistence type="predicted"/>
<feature type="compositionally biased region" description="Basic and acidic residues" evidence="1">
    <location>
        <begin position="137"/>
        <end position="149"/>
    </location>
</feature>
<evidence type="ECO:0000313" key="2">
    <source>
        <dbReference type="EMBL" id="SPC85936.1"/>
    </source>
</evidence>
<reference evidence="2" key="1">
    <citation type="submission" date="2018-02" db="EMBL/GenBank/DDBJ databases">
        <authorList>
            <person name="Cohen D.B."/>
            <person name="Kent A.D."/>
        </authorList>
    </citation>
    <scope>NUCLEOTIDE SEQUENCE</scope>
</reference>
<accession>A0A2N9F4Q8</accession>
<gene>
    <name evidence="2" type="ORF">FSB_LOCUS13818</name>
</gene>
<name>A0A2N9F4Q8_FAGSY</name>
<dbReference type="EMBL" id="OIVN01000813">
    <property type="protein sequence ID" value="SPC85936.1"/>
    <property type="molecule type" value="Genomic_DNA"/>
</dbReference>
<dbReference type="AlphaFoldDB" id="A0A2N9F4Q8"/>
<evidence type="ECO:0000256" key="1">
    <source>
        <dbReference type="SAM" id="MobiDB-lite"/>
    </source>
</evidence>